<comment type="caution">
    <text evidence="2">The sequence shown here is derived from an EMBL/GenBank/DDBJ whole genome shotgun (WGS) entry which is preliminary data.</text>
</comment>
<gene>
    <name evidence="2" type="ORF">ACFOES_20430</name>
</gene>
<evidence type="ECO:0000313" key="2">
    <source>
        <dbReference type="EMBL" id="MFC2970472.1"/>
    </source>
</evidence>
<organism evidence="2 3">
    <name type="scientific">Acidimangrovimonas pyrenivorans</name>
    <dbReference type="NCBI Taxonomy" id="2030798"/>
    <lineage>
        <taxon>Bacteria</taxon>
        <taxon>Pseudomonadati</taxon>
        <taxon>Pseudomonadota</taxon>
        <taxon>Alphaproteobacteria</taxon>
        <taxon>Rhodobacterales</taxon>
        <taxon>Paracoccaceae</taxon>
        <taxon>Acidimangrovimonas</taxon>
    </lineage>
</organism>
<keyword evidence="3" id="KW-1185">Reference proteome</keyword>
<feature type="region of interest" description="Disordered" evidence="1">
    <location>
        <begin position="1"/>
        <end position="45"/>
    </location>
</feature>
<evidence type="ECO:0000313" key="3">
    <source>
        <dbReference type="Proteomes" id="UP001595443"/>
    </source>
</evidence>
<dbReference type="RefSeq" id="WP_377835474.1">
    <property type="nucleotide sequence ID" value="NZ_JBHRSK010000021.1"/>
</dbReference>
<accession>A0ABV7AMG2</accession>
<name>A0ABV7AMG2_9RHOB</name>
<dbReference type="EMBL" id="JBHRSK010000021">
    <property type="protein sequence ID" value="MFC2970472.1"/>
    <property type="molecule type" value="Genomic_DNA"/>
</dbReference>
<proteinExistence type="predicted"/>
<protein>
    <recommendedName>
        <fullName evidence="4">HTH DNA binding domain-containing protein</fullName>
    </recommendedName>
</protein>
<evidence type="ECO:0000256" key="1">
    <source>
        <dbReference type="SAM" id="MobiDB-lite"/>
    </source>
</evidence>
<dbReference type="Proteomes" id="UP001595443">
    <property type="component" value="Unassembled WGS sequence"/>
</dbReference>
<sequence>MTSSPTDSEQDFNDGLSLPSPYDTAPADEPWFLPPPPEGEAWQMPGPRVERPVAVDVADWAAAEAGAGLVRAAVALARLDERLRCSPGATGLIRRLALEEAEALVRASGDRLPAGALALAVAQRGSGTEEDTRRLRAAAWAERRLLAALATAPGGLGAFLGLQTVSNPALGELAPRPGGIELALAAEAWEAGLSALDAHPLTRAGFAHHLWRGLGLSLPEDMVESGTTAALIGAEEARVLPFVPVALAGGGAHRAGGPAAERLRAWYGGVERGCLAALLSCERVSAWRARAAARTADLQGRTVPRLLDALAAAPLVSAAAAAVEAGCSRSAAERNLALLRDRGLVAELTGQSRFRLWRTRI</sequence>
<evidence type="ECO:0008006" key="4">
    <source>
        <dbReference type="Google" id="ProtNLM"/>
    </source>
</evidence>
<reference evidence="3" key="1">
    <citation type="journal article" date="2019" name="Int. J. Syst. Evol. Microbiol.">
        <title>The Global Catalogue of Microorganisms (GCM) 10K type strain sequencing project: providing services to taxonomists for standard genome sequencing and annotation.</title>
        <authorList>
            <consortium name="The Broad Institute Genomics Platform"/>
            <consortium name="The Broad Institute Genome Sequencing Center for Infectious Disease"/>
            <person name="Wu L."/>
            <person name="Ma J."/>
        </authorList>
    </citation>
    <scope>NUCLEOTIDE SEQUENCE [LARGE SCALE GENOMIC DNA]</scope>
    <source>
        <strain evidence="3">KCTC 62192</strain>
    </source>
</reference>